<evidence type="ECO:0000256" key="5">
    <source>
        <dbReference type="ARBA" id="ARBA00022968"/>
    </source>
</evidence>
<reference evidence="9" key="1">
    <citation type="submission" date="2023-07" db="EMBL/GenBank/DDBJ databases">
        <title>A draft genome of Kazachstania heterogenica Y-27499.</title>
        <authorList>
            <person name="Donic C."/>
            <person name="Kralova J.S."/>
            <person name="Fidel L."/>
            <person name="Ben-Dor S."/>
            <person name="Jung S."/>
        </authorList>
    </citation>
    <scope>NUCLEOTIDE SEQUENCE [LARGE SCALE GENOMIC DNA]</scope>
    <source>
        <strain evidence="9">Y27499</strain>
    </source>
</reference>
<dbReference type="Gene3D" id="3.90.550.10">
    <property type="entry name" value="Spore Coat Polysaccharide Biosynthesis Protein SpsA, Chain A"/>
    <property type="match status" value="1"/>
</dbReference>
<evidence type="ECO:0000256" key="1">
    <source>
        <dbReference type="ARBA" id="ARBA00004606"/>
    </source>
</evidence>
<comment type="similarity">
    <text evidence="2">Belongs to the glycosyltransferase 15 family.</text>
</comment>
<proteinExistence type="inferred from homology"/>
<dbReference type="PANTHER" id="PTHR31121">
    <property type="entry name" value="ALPHA-1,2 MANNOSYLTRANSFERASE KTR1"/>
    <property type="match status" value="1"/>
</dbReference>
<protein>
    <recommendedName>
        <fullName evidence="10">Mannosyltransferase</fullName>
    </recommendedName>
</protein>
<dbReference type="GO" id="GO:0000032">
    <property type="term" value="P:cell wall mannoprotein biosynthetic process"/>
    <property type="evidence" value="ECO:0007669"/>
    <property type="project" value="TreeGrafter"/>
</dbReference>
<comment type="caution">
    <text evidence="8">The sequence shown here is derived from an EMBL/GenBank/DDBJ whole genome shotgun (WGS) entry which is preliminary data.</text>
</comment>
<dbReference type="GO" id="GO:0006487">
    <property type="term" value="P:protein N-linked glycosylation"/>
    <property type="evidence" value="ECO:0007669"/>
    <property type="project" value="TreeGrafter"/>
</dbReference>
<dbReference type="SUPFAM" id="SSF53448">
    <property type="entry name" value="Nucleotide-diphospho-sugar transferases"/>
    <property type="match status" value="1"/>
</dbReference>
<accession>A0AAN7WI99</accession>
<dbReference type="GO" id="GO:0005794">
    <property type="term" value="C:Golgi apparatus"/>
    <property type="evidence" value="ECO:0007669"/>
    <property type="project" value="TreeGrafter"/>
</dbReference>
<dbReference type="PANTHER" id="PTHR31121:SF2">
    <property type="entry name" value="MANNOSYLTRANSFERASE KTR5-RELATED"/>
    <property type="match status" value="1"/>
</dbReference>
<name>A0AAN7WI99_9SACH</name>
<evidence type="ECO:0000256" key="6">
    <source>
        <dbReference type="PIRSR" id="PIRSR018153-1"/>
    </source>
</evidence>
<evidence type="ECO:0000313" key="8">
    <source>
        <dbReference type="EMBL" id="KAK5778704.1"/>
    </source>
</evidence>
<comment type="subcellular location">
    <subcellularLocation>
        <location evidence="1">Membrane</location>
        <topology evidence="1">Single-pass type II membrane protein</topology>
    </subcellularLocation>
</comment>
<evidence type="ECO:0008006" key="10">
    <source>
        <dbReference type="Google" id="ProtNLM"/>
    </source>
</evidence>
<evidence type="ECO:0000256" key="2">
    <source>
        <dbReference type="ARBA" id="ARBA00007677"/>
    </source>
</evidence>
<evidence type="ECO:0000313" key="9">
    <source>
        <dbReference type="Proteomes" id="UP001306508"/>
    </source>
</evidence>
<dbReference type="Pfam" id="PF01793">
    <property type="entry name" value="Glyco_transf_15"/>
    <property type="match status" value="2"/>
</dbReference>
<keyword evidence="7" id="KW-1133">Transmembrane helix</keyword>
<keyword evidence="5" id="KW-0735">Signal-anchor</keyword>
<dbReference type="PIRSF" id="PIRSF018153">
    <property type="entry name" value="Glyco_trans_15"/>
    <property type="match status" value="1"/>
</dbReference>
<keyword evidence="9" id="KW-1185">Reference proteome</keyword>
<dbReference type="InterPro" id="IPR002685">
    <property type="entry name" value="Glyco_trans_15"/>
</dbReference>
<dbReference type="Proteomes" id="UP001306508">
    <property type="component" value="Unassembled WGS sequence"/>
</dbReference>
<keyword evidence="3" id="KW-0328">Glycosyltransferase</keyword>
<keyword evidence="7" id="KW-0812">Transmembrane</keyword>
<dbReference type="GO" id="GO:0016020">
    <property type="term" value="C:membrane"/>
    <property type="evidence" value="ECO:0007669"/>
    <property type="project" value="UniProtKB-SubCell"/>
</dbReference>
<evidence type="ECO:0000256" key="4">
    <source>
        <dbReference type="ARBA" id="ARBA00022679"/>
    </source>
</evidence>
<feature type="transmembrane region" description="Helical" evidence="7">
    <location>
        <begin position="12"/>
        <end position="32"/>
    </location>
</feature>
<dbReference type="AlphaFoldDB" id="A0AAN7WI99"/>
<keyword evidence="4" id="KW-0808">Transferase</keyword>
<evidence type="ECO:0000256" key="3">
    <source>
        <dbReference type="ARBA" id="ARBA00022676"/>
    </source>
</evidence>
<dbReference type="InterPro" id="IPR029044">
    <property type="entry name" value="Nucleotide-diphossugar_trans"/>
</dbReference>
<organism evidence="8 9">
    <name type="scientific">Arxiozyma heterogenica</name>
    <dbReference type="NCBI Taxonomy" id="278026"/>
    <lineage>
        <taxon>Eukaryota</taxon>
        <taxon>Fungi</taxon>
        <taxon>Dikarya</taxon>
        <taxon>Ascomycota</taxon>
        <taxon>Saccharomycotina</taxon>
        <taxon>Saccharomycetes</taxon>
        <taxon>Saccharomycetales</taxon>
        <taxon>Saccharomycetaceae</taxon>
        <taxon>Arxiozyma</taxon>
    </lineage>
</organism>
<sequence>MLRKFFQWSRNLNSISIVLIISFFISVPILIYSSNPDFIIPGLLNSYQDTDTHRDSVFNRDSGCNNIDQYLKQENYKKQNATILILTKNDELNQVIASIDSIETHFNQWFHYPYVFLNNVPFDNDFKEIIQRHTDSVVEFGVLKPEEWEFPESMRHSNITDNIDSKYSILDDTIKLQGDYGILYGDIKTYHQMCRFYSGKFYKNKLVAKYDWYWRLEPDVEFFCDITYDPFWEMAIRKKLYGFTIMIPELYKTIPNLFRITMSYIRENNIQLGTLWNVFTTDYHIVNNDIDDLNDNLYYEVNSDTAYLDKFINEEYNAKRIVKDKLLIDRFLREGYGDTNDDFGDNLEGLVKLIKRAQVKTPLIIDKFDNLEYNLCHFWSNFEIAHMSIYKDPIYDEYFNYLESHDGFWKERWGDAPVHSLGLSLMLDVEQVHYFRDIGYRHDTLYHCPKNNKHHLNVPYSSEKYIRKKQKYDDPYEYGVGCRCKCPANKNNEVEDYYPFCINNWFDMTHKNNVKREPIFNLTKLKKDMLRELELDILTTI</sequence>
<keyword evidence="7" id="KW-0472">Membrane</keyword>
<feature type="active site" description="Nucleophile" evidence="6">
    <location>
        <position position="383"/>
    </location>
</feature>
<dbReference type="GO" id="GO:0000026">
    <property type="term" value="F:alpha-1,2-mannosyltransferase activity"/>
    <property type="evidence" value="ECO:0007669"/>
    <property type="project" value="TreeGrafter"/>
</dbReference>
<dbReference type="EMBL" id="JAWIZZ010000053">
    <property type="protein sequence ID" value="KAK5778704.1"/>
    <property type="molecule type" value="Genomic_DNA"/>
</dbReference>
<evidence type="ECO:0000256" key="7">
    <source>
        <dbReference type="SAM" id="Phobius"/>
    </source>
</evidence>
<gene>
    <name evidence="8" type="ORF">RI543_004375</name>
</gene>